<name>A0A9W8K1F7_9AGAR</name>
<sequence length="349" mass="38940">MRAPTSSWEIQNDALSLTCRNNPAEPSLGPWLCSWIVDRDHDDQRLDTRPLGSIRNEKPTSCQVRGAISRGSGLAAYIEDQNSYQRQQRDCSARDEDSTSLRIQAFDAQENSGSKSSGRVREVHAAAGAERVVGTARATSSLSSNRNAMSGLPVGATIRRLFLFLSHTLLQPSTFPSTRKSGERPHFALYLSLNIILLFDIPLGGSIKEDWASVQMLMLTRYPSSEIAIRDILPHGPLQPPPPEHVVHDPGGLKCREFAQSLHTRMLKGHGLSSRSAPCSVLLFEARTAMNYSLFRDQLFYSIVHSHTCFSSSSATQLDIQSSDKHADSQYNHSTTYRHRWNHTKRARQ</sequence>
<keyword evidence="3" id="KW-1185">Reference proteome</keyword>
<organism evidence="2 3">
    <name type="scientific">Agrocybe chaxingu</name>
    <dbReference type="NCBI Taxonomy" id="84603"/>
    <lineage>
        <taxon>Eukaryota</taxon>
        <taxon>Fungi</taxon>
        <taxon>Dikarya</taxon>
        <taxon>Basidiomycota</taxon>
        <taxon>Agaricomycotina</taxon>
        <taxon>Agaricomycetes</taxon>
        <taxon>Agaricomycetidae</taxon>
        <taxon>Agaricales</taxon>
        <taxon>Agaricineae</taxon>
        <taxon>Strophariaceae</taxon>
        <taxon>Agrocybe</taxon>
    </lineage>
</organism>
<dbReference type="Proteomes" id="UP001148786">
    <property type="component" value="Unassembled WGS sequence"/>
</dbReference>
<accession>A0A9W8K1F7</accession>
<dbReference type="EMBL" id="JANKHO010000485">
    <property type="protein sequence ID" value="KAJ3509336.1"/>
    <property type="molecule type" value="Genomic_DNA"/>
</dbReference>
<evidence type="ECO:0000313" key="3">
    <source>
        <dbReference type="Proteomes" id="UP001148786"/>
    </source>
</evidence>
<feature type="region of interest" description="Disordered" evidence="1">
    <location>
        <begin position="321"/>
        <end position="349"/>
    </location>
</feature>
<protein>
    <submittedName>
        <fullName evidence="2">Uncharacterized protein</fullName>
    </submittedName>
</protein>
<dbReference type="AlphaFoldDB" id="A0A9W8K1F7"/>
<comment type="caution">
    <text evidence="2">The sequence shown here is derived from an EMBL/GenBank/DDBJ whole genome shotgun (WGS) entry which is preliminary data.</text>
</comment>
<feature type="compositionally biased region" description="Basic residues" evidence="1">
    <location>
        <begin position="336"/>
        <end position="349"/>
    </location>
</feature>
<reference evidence="2" key="1">
    <citation type="submission" date="2022-07" db="EMBL/GenBank/DDBJ databases">
        <title>Genome Sequence of Agrocybe chaxingu.</title>
        <authorList>
            <person name="Buettner E."/>
        </authorList>
    </citation>
    <scope>NUCLEOTIDE SEQUENCE</scope>
    <source>
        <strain evidence="2">MP-N11</strain>
    </source>
</reference>
<proteinExistence type="predicted"/>
<gene>
    <name evidence="2" type="ORF">NLJ89_g5272</name>
</gene>
<evidence type="ECO:0000313" key="2">
    <source>
        <dbReference type="EMBL" id="KAJ3509336.1"/>
    </source>
</evidence>
<evidence type="ECO:0000256" key="1">
    <source>
        <dbReference type="SAM" id="MobiDB-lite"/>
    </source>
</evidence>